<dbReference type="PANTHER" id="PTHR46082">
    <property type="entry name" value="ATP/GTP-BINDING PROTEIN-RELATED"/>
    <property type="match status" value="1"/>
</dbReference>
<dbReference type="Pfam" id="PF13424">
    <property type="entry name" value="TPR_12"/>
    <property type="match status" value="2"/>
</dbReference>
<evidence type="ECO:0000259" key="1">
    <source>
        <dbReference type="Pfam" id="PF00931"/>
    </source>
</evidence>
<dbReference type="Gene3D" id="3.40.50.300">
    <property type="entry name" value="P-loop containing nucleotide triphosphate hydrolases"/>
    <property type="match status" value="1"/>
</dbReference>
<name>A0AAN6PB81_9PEZI</name>
<comment type="caution">
    <text evidence="2">The sequence shown here is derived from an EMBL/GenBank/DDBJ whole genome shotgun (WGS) entry which is preliminary data.</text>
</comment>
<evidence type="ECO:0000313" key="3">
    <source>
        <dbReference type="Proteomes" id="UP001303115"/>
    </source>
</evidence>
<organism evidence="2 3">
    <name type="scientific">Parachaetomium inaequale</name>
    <dbReference type="NCBI Taxonomy" id="2588326"/>
    <lineage>
        <taxon>Eukaryota</taxon>
        <taxon>Fungi</taxon>
        <taxon>Dikarya</taxon>
        <taxon>Ascomycota</taxon>
        <taxon>Pezizomycotina</taxon>
        <taxon>Sordariomycetes</taxon>
        <taxon>Sordariomycetidae</taxon>
        <taxon>Sordariales</taxon>
        <taxon>Chaetomiaceae</taxon>
        <taxon>Parachaetomium</taxon>
    </lineage>
</organism>
<sequence>MLFVRKEWRKAAIVGLGGVGKTQVALQLAYWTKKNRPEFSIFWVPALSKATFEQAFTTMARELPIQSGGKDDDVKESVRRYLSSGAAGPWLLVVDNADDGDVLFGSADMPGGISEYLPESDDGITLFTTRSREVAVSATGSDVIELHAMDPLEAADYLEKLLIGGSKTGAAELLKELSYLPLAITQAAAYLNTTRVPIAEYLRLLRGADREAASLMSREFYDGTRYRGSQNAVAATWLVSFDQIRKSDGAAADLLAFLSCIEPKEIPQSILPRFELEEQMVHAVGTLCGYAFLTRRRDSRVFDMHSLVHLATRIWVQREGLTATTDEKATRHLAAVFPSDDYTNRNVWREYLPHAFRVLQHSKELDIEERSNLLFWVGRCLGMDGRNKEATRDLEEACQWRNRHFAEDHPSRLASQHALAIAYRANGQVKEAVVLLEQVVAIRKQVLAEDHPSQLASQHELAIAYRANGQVKEAIVLLEQVVAIHKQVLAEDHPDRLASQHELAGAYRANGQVKEAVVLLEQVVAIEAKTLAEDHPYRLVSQHALAIAYRANSQVKEAIVLLEQVVAIQKQVLAEDHPDRLASQHELAIAYWANGQVKEAVALLEQVVAIQKQVLAEDHPYRLVSQHALAGILEAADRDTTRV</sequence>
<gene>
    <name evidence="2" type="ORF">C8A01DRAFT_18138</name>
</gene>
<dbReference type="SUPFAM" id="SSF52540">
    <property type="entry name" value="P-loop containing nucleoside triphosphate hydrolases"/>
    <property type="match status" value="1"/>
</dbReference>
<proteinExistence type="predicted"/>
<dbReference type="GO" id="GO:0043531">
    <property type="term" value="F:ADP binding"/>
    <property type="evidence" value="ECO:0007669"/>
    <property type="project" value="InterPro"/>
</dbReference>
<dbReference type="InterPro" id="IPR053137">
    <property type="entry name" value="NLR-like"/>
</dbReference>
<dbReference type="InterPro" id="IPR011990">
    <property type="entry name" value="TPR-like_helical_dom_sf"/>
</dbReference>
<dbReference type="InterPro" id="IPR027417">
    <property type="entry name" value="P-loop_NTPase"/>
</dbReference>
<dbReference type="InterPro" id="IPR019734">
    <property type="entry name" value="TPR_rpt"/>
</dbReference>
<protein>
    <recommendedName>
        <fullName evidence="1">NB-ARC domain-containing protein</fullName>
    </recommendedName>
</protein>
<dbReference type="EMBL" id="MU854453">
    <property type="protein sequence ID" value="KAK4035148.1"/>
    <property type="molecule type" value="Genomic_DNA"/>
</dbReference>
<dbReference type="PANTHER" id="PTHR46082:SF6">
    <property type="entry name" value="AAA+ ATPASE DOMAIN-CONTAINING PROTEIN-RELATED"/>
    <property type="match status" value="1"/>
</dbReference>
<dbReference type="Gene3D" id="1.25.40.10">
    <property type="entry name" value="Tetratricopeptide repeat domain"/>
    <property type="match status" value="2"/>
</dbReference>
<dbReference type="AlphaFoldDB" id="A0AAN6PB81"/>
<dbReference type="SMART" id="SM00028">
    <property type="entry name" value="TPR"/>
    <property type="match status" value="5"/>
</dbReference>
<dbReference type="Pfam" id="PF00931">
    <property type="entry name" value="NB-ARC"/>
    <property type="match status" value="1"/>
</dbReference>
<feature type="domain" description="NB-ARC" evidence="1">
    <location>
        <begin position="11"/>
        <end position="160"/>
    </location>
</feature>
<accession>A0AAN6PB81</accession>
<dbReference type="Pfam" id="PF13374">
    <property type="entry name" value="TPR_10"/>
    <property type="match status" value="1"/>
</dbReference>
<reference evidence="3" key="1">
    <citation type="journal article" date="2023" name="Mol. Phylogenet. Evol.">
        <title>Genome-scale phylogeny and comparative genomics of the fungal order Sordariales.</title>
        <authorList>
            <person name="Hensen N."/>
            <person name="Bonometti L."/>
            <person name="Westerberg I."/>
            <person name="Brannstrom I.O."/>
            <person name="Guillou S."/>
            <person name="Cros-Aarteil S."/>
            <person name="Calhoun S."/>
            <person name="Haridas S."/>
            <person name="Kuo A."/>
            <person name="Mondo S."/>
            <person name="Pangilinan J."/>
            <person name="Riley R."/>
            <person name="LaButti K."/>
            <person name="Andreopoulos B."/>
            <person name="Lipzen A."/>
            <person name="Chen C."/>
            <person name="Yan M."/>
            <person name="Daum C."/>
            <person name="Ng V."/>
            <person name="Clum A."/>
            <person name="Steindorff A."/>
            <person name="Ohm R.A."/>
            <person name="Martin F."/>
            <person name="Silar P."/>
            <person name="Natvig D.O."/>
            <person name="Lalanne C."/>
            <person name="Gautier V."/>
            <person name="Ament-Velasquez S.L."/>
            <person name="Kruys A."/>
            <person name="Hutchinson M.I."/>
            <person name="Powell A.J."/>
            <person name="Barry K."/>
            <person name="Miller A.N."/>
            <person name="Grigoriev I.V."/>
            <person name="Debuchy R."/>
            <person name="Gladieux P."/>
            <person name="Hiltunen Thoren M."/>
            <person name="Johannesson H."/>
        </authorList>
    </citation>
    <scope>NUCLEOTIDE SEQUENCE [LARGE SCALE GENOMIC DNA]</scope>
    <source>
        <strain evidence="3">CBS 284.82</strain>
    </source>
</reference>
<evidence type="ECO:0000313" key="2">
    <source>
        <dbReference type="EMBL" id="KAK4035148.1"/>
    </source>
</evidence>
<keyword evidence="3" id="KW-1185">Reference proteome</keyword>
<dbReference type="Proteomes" id="UP001303115">
    <property type="component" value="Unassembled WGS sequence"/>
</dbReference>
<dbReference type="SUPFAM" id="SSF48452">
    <property type="entry name" value="TPR-like"/>
    <property type="match status" value="2"/>
</dbReference>
<dbReference type="InterPro" id="IPR002182">
    <property type="entry name" value="NB-ARC"/>
</dbReference>